<dbReference type="AlphaFoldDB" id="A0A8J3E3Z3"/>
<sequence length="257" mass="27789">MAERRVPDCGLMPEMPMPLVLLTNCHQYTGPGALAALIEEGHTVLCQDAAFADAAVRAAFDRQHGTALALAAQTPEAIHEEVVQRWGVPDAIVLNDVYPNAPTDIEAIPPDDFRRTFEAVVMIPIRLTQLFLPAMKARRRGAFVFVTSAREARPEPGFAVATTLRAATTAFAKALAKEAAPFGIQANVVAPNYLYSEMYYPRARFMDDPAGREAIARLVPFGRLGEPAEVGALIAFLASGKSPFTTGQVIHFTGGWP</sequence>
<dbReference type="Proteomes" id="UP000646365">
    <property type="component" value="Unassembled WGS sequence"/>
</dbReference>
<proteinExistence type="inferred from homology"/>
<evidence type="ECO:0008006" key="4">
    <source>
        <dbReference type="Google" id="ProtNLM"/>
    </source>
</evidence>
<protein>
    <recommendedName>
        <fullName evidence="4">SDR family oxidoreductase</fullName>
    </recommendedName>
</protein>
<reference evidence="2" key="1">
    <citation type="journal article" date="2014" name="Int. J. Syst. Evol. Microbiol.">
        <title>Complete genome sequence of Corynebacterium casei LMG S-19264T (=DSM 44701T), isolated from a smear-ripened cheese.</title>
        <authorList>
            <consortium name="US DOE Joint Genome Institute (JGI-PGF)"/>
            <person name="Walter F."/>
            <person name="Albersmeier A."/>
            <person name="Kalinowski J."/>
            <person name="Ruckert C."/>
        </authorList>
    </citation>
    <scope>NUCLEOTIDE SEQUENCE</scope>
    <source>
        <strain evidence="2">CGMCC 1.15725</strain>
    </source>
</reference>
<dbReference type="PRINTS" id="PR00081">
    <property type="entry name" value="GDHRDH"/>
</dbReference>
<dbReference type="PANTHER" id="PTHR42879:SF6">
    <property type="entry name" value="NADPH-DEPENDENT REDUCTASE BACG"/>
    <property type="match status" value="1"/>
</dbReference>
<accession>A0A8J3E3Z3</accession>
<dbReference type="EMBL" id="BMJQ01000006">
    <property type="protein sequence ID" value="GGF19839.1"/>
    <property type="molecule type" value="Genomic_DNA"/>
</dbReference>
<dbReference type="PANTHER" id="PTHR42879">
    <property type="entry name" value="3-OXOACYL-(ACYL-CARRIER-PROTEIN) REDUCTASE"/>
    <property type="match status" value="1"/>
</dbReference>
<keyword evidence="3" id="KW-1185">Reference proteome</keyword>
<evidence type="ECO:0000313" key="3">
    <source>
        <dbReference type="Proteomes" id="UP000646365"/>
    </source>
</evidence>
<organism evidence="2 3">
    <name type="scientific">Aliidongia dinghuensis</name>
    <dbReference type="NCBI Taxonomy" id="1867774"/>
    <lineage>
        <taxon>Bacteria</taxon>
        <taxon>Pseudomonadati</taxon>
        <taxon>Pseudomonadota</taxon>
        <taxon>Alphaproteobacteria</taxon>
        <taxon>Rhodospirillales</taxon>
        <taxon>Dongiaceae</taxon>
        <taxon>Aliidongia</taxon>
    </lineage>
</organism>
<dbReference type="Pfam" id="PF13561">
    <property type="entry name" value="adh_short_C2"/>
    <property type="match status" value="1"/>
</dbReference>
<dbReference type="InterPro" id="IPR036291">
    <property type="entry name" value="NAD(P)-bd_dom_sf"/>
</dbReference>
<dbReference type="InterPro" id="IPR002347">
    <property type="entry name" value="SDR_fam"/>
</dbReference>
<dbReference type="SUPFAM" id="SSF51735">
    <property type="entry name" value="NAD(P)-binding Rossmann-fold domains"/>
    <property type="match status" value="1"/>
</dbReference>
<reference evidence="2" key="2">
    <citation type="submission" date="2020-09" db="EMBL/GenBank/DDBJ databases">
        <authorList>
            <person name="Sun Q."/>
            <person name="Zhou Y."/>
        </authorList>
    </citation>
    <scope>NUCLEOTIDE SEQUENCE</scope>
    <source>
        <strain evidence="2">CGMCC 1.15725</strain>
    </source>
</reference>
<dbReference type="Gene3D" id="3.40.50.720">
    <property type="entry name" value="NAD(P)-binding Rossmann-like Domain"/>
    <property type="match status" value="1"/>
</dbReference>
<name>A0A8J3E3Z3_9PROT</name>
<gene>
    <name evidence="2" type="ORF">GCM10011611_27290</name>
</gene>
<comment type="similarity">
    <text evidence="1">Belongs to the short-chain dehydrogenases/reductases (SDR) family.</text>
</comment>
<evidence type="ECO:0000313" key="2">
    <source>
        <dbReference type="EMBL" id="GGF19839.1"/>
    </source>
</evidence>
<comment type="caution">
    <text evidence="2">The sequence shown here is derived from an EMBL/GenBank/DDBJ whole genome shotgun (WGS) entry which is preliminary data.</text>
</comment>
<evidence type="ECO:0000256" key="1">
    <source>
        <dbReference type="ARBA" id="ARBA00006484"/>
    </source>
</evidence>
<dbReference type="InterPro" id="IPR050259">
    <property type="entry name" value="SDR"/>
</dbReference>